<name>A0AAU9KC84_9CILI</name>
<sequence>MNCITSRPQVLRPRTDSMMNIQPISSCINKTFRKFSFDNDTRDARNVINPSKFKQRPIDSNKENFCSENQATPKESFQTRNQKLKRPMRKGLKKYLPKQEQPAISIKNSFYEILDQVETELDRMEDLWNSVTIPHDFFSDEENII</sequence>
<evidence type="ECO:0000313" key="3">
    <source>
        <dbReference type="Proteomes" id="UP001162131"/>
    </source>
</evidence>
<reference evidence="2" key="1">
    <citation type="submission" date="2021-09" db="EMBL/GenBank/DDBJ databases">
        <authorList>
            <consortium name="AG Swart"/>
            <person name="Singh M."/>
            <person name="Singh A."/>
            <person name="Seah K."/>
            <person name="Emmerich C."/>
        </authorList>
    </citation>
    <scope>NUCLEOTIDE SEQUENCE</scope>
    <source>
        <strain evidence="2">ATCC30299</strain>
    </source>
</reference>
<accession>A0AAU9KC84</accession>
<proteinExistence type="predicted"/>
<evidence type="ECO:0000313" key="2">
    <source>
        <dbReference type="EMBL" id="CAG9336114.1"/>
    </source>
</evidence>
<feature type="region of interest" description="Disordered" evidence="1">
    <location>
        <begin position="54"/>
        <end position="83"/>
    </location>
</feature>
<organism evidence="2 3">
    <name type="scientific">Blepharisma stoltei</name>
    <dbReference type="NCBI Taxonomy" id="1481888"/>
    <lineage>
        <taxon>Eukaryota</taxon>
        <taxon>Sar</taxon>
        <taxon>Alveolata</taxon>
        <taxon>Ciliophora</taxon>
        <taxon>Postciliodesmatophora</taxon>
        <taxon>Heterotrichea</taxon>
        <taxon>Heterotrichida</taxon>
        <taxon>Blepharismidae</taxon>
        <taxon>Blepharisma</taxon>
    </lineage>
</organism>
<gene>
    <name evidence="2" type="ORF">BSTOLATCC_MIC66002</name>
</gene>
<dbReference type="AlphaFoldDB" id="A0AAU9KC84"/>
<evidence type="ECO:0000256" key="1">
    <source>
        <dbReference type="SAM" id="MobiDB-lite"/>
    </source>
</evidence>
<dbReference type="Proteomes" id="UP001162131">
    <property type="component" value="Unassembled WGS sequence"/>
</dbReference>
<feature type="compositionally biased region" description="Polar residues" evidence="1">
    <location>
        <begin position="63"/>
        <end position="81"/>
    </location>
</feature>
<protein>
    <submittedName>
        <fullName evidence="2">Uncharacterized protein</fullName>
    </submittedName>
</protein>
<comment type="caution">
    <text evidence="2">The sequence shown here is derived from an EMBL/GenBank/DDBJ whole genome shotgun (WGS) entry which is preliminary data.</text>
</comment>
<dbReference type="EMBL" id="CAJZBQ010000064">
    <property type="protein sequence ID" value="CAG9336114.1"/>
    <property type="molecule type" value="Genomic_DNA"/>
</dbReference>
<keyword evidence="3" id="KW-1185">Reference proteome</keyword>